<dbReference type="KEGG" id="mana:MAMMFC1_04109"/>
<keyword evidence="3" id="KW-0328">Glycosyltransferase</keyword>
<keyword evidence="8 9" id="KW-0961">Cell wall biogenesis/degradation</keyword>
<evidence type="ECO:0000313" key="11">
    <source>
        <dbReference type="EMBL" id="BBB93392.1"/>
    </source>
</evidence>
<evidence type="ECO:0000256" key="6">
    <source>
        <dbReference type="ARBA" id="ARBA00022960"/>
    </source>
</evidence>
<feature type="domain" description="L,D-TPase catalytic" evidence="10">
    <location>
        <begin position="33"/>
        <end position="156"/>
    </location>
</feature>
<dbReference type="Gene3D" id="2.40.440.10">
    <property type="entry name" value="L,D-transpeptidase catalytic domain-like"/>
    <property type="match status" value="1"/>
</dbReference>
<dbReference type="PANTHER" id="PTHR30582">
    <property type="entry name" value="L,D-TRANSPEPTIDASE"/>
    <property type="match status" value="1"/>
</dbReference>
<evidence type="ECO:0000313" key="12">
    <source>
        <dbReference type="Proteomes" id="UP000276437"/>
    </source>
</evidence>
<dbReference type="PANTHER" id="PTHR30582:SF24">
    <property type="entry name" value="L,D-TRANSPEPTIDASE ERFK_SRFK-RELATED"/>
    <property type="match status" value="1"/>
</dbReference>
<comment type="pathway">
    <text evidence="1 9">Cell wall biogenesis; peptidoglycan biosynthesis.</text>
</comment>
<proteinExistence type="inferred from homology"/>
<comment type="similarity">
    <text evidence="2">Belongs to the YkuD family.</text>
</comment>
<dbReference type="RefSeq" id="WP_126310220.1">
    <property type="nucleotide sequence ID" value="NZ_AP018449.1"/>
</dbReference>
<evidence type="ECO:0000256" key="9">
    <source>
        <dbReference type="PROSITE-ProRule" id="PRU01373"/>
    </source>
</evidence>
<feature type="active site" description="Proton donor/acceptor" evidence="9">
    <location>
        <position position="116"/>
    </location>
</feature>
<dbReference type="AlphaFoldDB" id="A0A348AQP4"/>
<dbReference type="GO" id="GO:0071555">
    <property type="term" value="P:cell wall organization"/>
    <property type="evidence" value="ECO:0007669"/>
    <property type="project" value="UniProtKB-UniRule"/>
</dbReference>
<dbReference type="InterPro" id="IPR038063">
    <property type="entry name" value="Transpep_catalytic_dom"/>
</dbReference>
<dbReference type="GO" id="GO:0016757">
    <property type="term" value="F:glycosyltransferase activity"/>
    <property type="evidence" value="ECO:0007669"/>
    <property type="project" value="UniProtKB-KW"/>
</dbReference>
<dbReference type="UniPathway" id="UPA00219"/>
<dbReference type="GO" id="GO:0005576">
    <property type="term" value="C:extracellular region"/>
    <property type="evidence" value="ECO:0007669"/>
    <property type="project" value="TreeGrafter"/>
</dbReference>
<keyword evidence="5" id="KW-0378">Hydrolase</keyword>
<evidence type="ECO:0000256" key="7">
    <source>
        <dbReference type="ARBA" id="ARBA00022984"/>
    </source>
</evidence>
<dbReference type="EMBL" id="AP018449">
    <property type="protein sequence ID" value="BBB93392.1"/>
    <property type="molecule type" value="Genomic_DNA"/>
</dbReference>
<keyword evidence="7 9" id="KW-0573">Peptidoglycan synthesis</keyword>
<name>A0A348AQP4_9FIRM</name>
<dbReference type="Proteomes" id="UP000276437">
    <property type="component" value="Chromosome"/>
</dbReference>
<sequence>MPLIRIIIFTIVLLFSPVTFSLAKQTPAAVVSPGIVINVPSRTLELYSADQLFKEYPVAVGKSTTPTPLGNYSIISKEVNPDWYPPDQNGRVVPSGPENPLGYRWLGIWSTTYGIHGTNAPWSIGSAVSNGCIRMYEPDVEELFELVDYGTPVKVTYDRVKVKIDNQGQAVVRIYPDIYHLGSIVTNADIRRQLGLYHLNGFVSNEILPKVIDESTDKAAVVARLFSVVINDQTLREKGIAVEGTRYIPISSIAEYLRMSITWDDPTKTIQVGTRSFPGVINGKIIYVSEANAEVLLDGYSVWHSEDNCWTFSKLAVHLNNKQIDLKVKKIDGALAVSAGALADILGYSSNWDLSKQIFLLIGKKEMRQVPIKLIGSEPYVYLTNINEFYNVHVYWNEPANTIELTYPAP</sequence>
<organism evidence="11 12">
    <name type="scientific">Methylomusa anaerophila</name>
    <dbReference type="NCBI Taxonomy" id="1930071"/>
    <lineage>
        <taxon>Bacteria</taxon>
        <taxon>Bacillati</taxon>
        <taxon>Bacillota</taxon>
        <taxon>Negativicutes</taxon>
        <taxon>Selenomonadales</taxon>
        <taxon>Sporomusaceae</taxon>
        <taxon>Methylomusa</taxon>
    </lineage>
</organism>
<evidence type="ECO:0000256" key="3">
    <source>
        <dbReference type="ARBA" id="ARBA00022676"/>
    </source>
</evidence>
<dbReference type="InterPro" id="IPR005490">
    <property type="entry name" value="LD_TPept_cat_dom"/>
</dbReference>
<dbReference type="PROSITE" id="PS52029">
    <property type="entry name" value="LD_TPASE"/>
    <property type="match status" value="1"/>
</dbReference>
<evidence type="ECO:0000259" key="10">
    <source>
        <dbReference type="PROSITE" id="PS52029"/>
    </source>
</evidence>
<keyword evidence="4 11" id="KW-0808">Transferase</keyword>
<evidence type="ECO:0000256" key="8">
    <source>
        <dbReference type="ARBA" id="ARBA00023316"/>
    </source>
</evidence>
<dbReference type="EC" id="2.-.-.-" evidence="11"/>
<evidence type="ECO:0000256" key="2">
    <source>
        <dbReference type="ARBA" id="ARBA00005992"/>
    </source>
</evidence>
<dbReference type="SUPFAM" id="SSF141523">
    <property type="entry name" value="L,D-transpeptidase catalytic domain-like"/>
    <property type="match status" value="1"/>
</dbReference>
<keyword evidence="6 9" id="KW-0133">Cell shape</keyword>
<dbReference type="GO" id="GO:0008360">
    <property type="term" value="P:regulation of cell shape"/>
    <property type="evidence" value="ECO:0007669"/>
    <property type="project" value="UniProtKB-UniRule"/>
</dbReference>
<protein>
    <submittedName>
        <fullName evidence="11">Putative L,D-transpeptidase YkuD</fullName>
        <ecNumber evidence="11">2.-.-.-</ecNumber>
    </submittedName>
</protein>
<keyword evidence="12" id="KW-1185">Reference proteome</keyword>
<evidence type="ECO:0000256" key="1">
    <source>
        <dbReference type="ARBA" id="ARBA00004752"/>
    </source>
</evidence>
<gene>
    <name evidence="11" type="primary">ykuD_6</name>
    <name evidence="11" type="ORF">MAMMFC1_04109</name>
</gene>
<dbReference type="GO" id="GO:0071972">
    <property type="term" value="F:peptidoglycan L,D-transpeptidase activity"/>
    <property type="evidence" value="ECO:0007669"/>
    <property type="project" value="TreeGrafter"/>
</dbReference>
<dbReference type="InterPro" id="IPR050979">
    <property type="entry name" value="LD-transpeptidase"/>
</dbReference>
<dbReference type="Pfam" id="PF07833">
    <property type="entry name" value="Cu_amine_oxidN1"/>
    <property type="match status" value="1"/>
</dbReference>
<dbReference type="InterPro" id="IPR012854">
    <property type="entry name" value="Cu_amine_oxidase-like_N"/>
</dbReference>
<dbReference type="GO" id="GO:0018104">
    <property type="term" value="P:peptidoglycan-protein cross-linking"/>
    <property type="evidence" value="ECO:0007669"/>
    <property type="project" value="TreeGrafter"/>
</dbReference>
<dbReference type="CDD" id="cd16913">
    <property type="entry name" value="YkuD_like"/>
    <property type="match status" value="1"/>
</dbReference>
<dbReference type="Pfam" id="PF03734">
    <property type="entry name" value="YkuD"/>
    <property type="match status" value="1"/>
</dbReference>
<evidence type="ECO:0000256" key="5">
    <source>
        <dbReference type="ARBA" id="ARBA00022801"/>
    </source>
</evidence>
<evidence type="ECO:0000256" key="4">
    <source>
        <dbReference type="ARBA" id="ARBA00022679"/>
    </source>
</evidence>
<reference evidence="11 12" key="1">
    <citation type="journal article" date="2018" name="Int. J. Syst. Evol. Microbiol.">
        <title>Methylomusa anaerophila gen. nov., sp. nov., an anaerobic methanol-utilizing bacterium isolated from a microbial fuel cell.</title>
        <authorList>
            <person name="Amano N."/>
            <person name="Yamamuro A."/>
            <person name="Miyahara M."/>
            <person name="Kouzuma A."/>
            <person name="Abe T."/>
            <person name="Watanabe K."/>
        </authorList>
    </citation>
    <scope>NUCLEOTIDE SEQUENCE [LARGE SCALE GENOMIC DNA]</scope>
    <source>
        <strain evidence="11 12">MMFC1</strain>
    </source>
</reference>
<accession>A0A348AQP4</accession>
<feature type="active site" description="Nucleophile" evidence="9">
    <location>
        <position position="132"/>
    </location>
</feature>